<gene>
    <name evidence="1" type="ORF">HNE05_11395</name>
</gene>
<organism evidence="1 2">
    <name type="scientific">Aquipseudomonas campi</name>
    <dbReference type="NCBI Taxonomy" id="2731681"/>
    <lineage>
        <taxon>Bacteria</taxon>
        <taxon>Pseudomonadati</taxon>
        <taxon>Pseudomonadota</taxon>
        <taxon>Gammaproteobacteria</taxon>
        <taxon>Pseudomonadales</taxon>
        <taxon>Pseudomonadaceae</taxon>
        <taxon>Aquipseudomonas</taxon>
    </lineage>
</organism>
<proteinExistence type="predicted"/>
<keyword evidence="2" id="KW-1185">Reference proteome</keyword>
<dbReference type="KEGG" id="pcam:HNE05_11395"/>
<name>A0A6M8FJ39_9GAMM</name>
<dbReference type="EMBL" id="CP053697">
    <property type="protein sequence ID" value="QKE63929.1"/>
    <property type="molecule type" value="Genomic_DNA"/>
</dbReference>
<sequence length="62" mass="7114">MSRQQYHADNAARASSEARRLLDQRAALGPRWLAWVASELYQLSPPEFANMVRRELERQSAG</sequence>
<dbReference type="RefSeq" id="WP_173208367.1">
    <property type="nucleotide sequence ID" value="NZ_CP053697.2"/>
</dbReference>
<evidence type="ECO:0000313" key="1">
    <source>
        <dbReference type="EMBL" id="QKE63929.1"/>
    </source>
</evidence>
<accession>A0A6M8FJ39</accession>
<protein>
    <submittedName>
        <fullName evidence="1">Uncharacterized protein</fullName>
    </submittedName>
</protein>
<dbReference type="AlphaFoldDB" id="A0A6M8FJ39"/>
<dbReference type="Proteomes" id="UP000501379">
    <property type="component" value="Chromosome"/>
</dbReference>
<reference evidence="1" key="1">
    <citation type="submission" date="2020-07" db="EMBL/GenBank/DDBJ databases">
        <title>Nitrate ammonifying Pseudomonas campi sp. nov. isolated from German agricultural grassland.</title>
        <authorList>
            <person name="Timsy T."/>
            <person name="Ulrich A."/>
            <person name="Spanner T."/>
            <person name="Foesel B."/>
            <person name="Kolb S."/>
            <person name="Horn M.A."/>
            <person name="Behrendt U."/>
        </authorList>
    </citation>
    <scope>NUCLEOTIDE SEQUENCE</scope>
    <source>
        <strain evidence="1">S1-A32-2</strain>
    </source>
</reference>
<evidence type="ECO:0000313" key="2">
    <source>
        <dbReference type="Proteomes" id="UP000501379"/>
    </source>
</evidence>